<dbReference type="EMBL" id="JAJFAT010000008">
    <property type="protein sequence ID" value="MCC3145003.1"/>
    <property type="molecule type" value="Genomic_DNA"/>
</dbReference>
<evidence type="ECO:0000256" key="2">
    <source>
        <dbReference type="ARBA" id="ARBA00022763"/>
    </source>
</evidence>
<protein>
    <submittedName>
        <fullName evidence="9">PD-(D/E)XK nuclease family protein</fullName>
    </submittedName>
</protein>
<dbReference type="Gene3D" id="3.90.320.10">
    <property type="match status" value="1"/>
</dbReference>
<dbReference type="InterPro" id="IPR011604">
    <property type="entry name" value="PDDEXK-like_dom_sf"/>
</dbReference>
<keyword evidence="3" id="KW-0378">Hydrolase</keyword>
<keyword evidence="7" id="KW-0234">DNA repair</keyword>
<keyword evidence="10" id="KW-1185">Reference proteome</keyword>
<gene>
    <name evidence="9" type="ORF">LJ207_06675</name>
</gene>
<dbReference type="GO" id="GO:0006281">
    <property type="term" value="P:DNA repair"/>
    <property type="evidence" value="ECO:0007669"/>
    <property type="project" value="UniProtKB-KW"/>
</dbReference>
<name>A0AAW4WV67_9FIRM</name>
<dbReference type="GO" id="GO:0005524">
    <property type="term" value="F:ATP binding"/>
    <property type="evidence" value="ECO:0007669"/>
    <property type="project" value="UniProtKB-KW"/>
</dbReference>
<evidence type="ECO:0000256" key="1">
    <source>
        <dbReference type="ARBA" id="ARBA00022741"/>
    </source>
</evidence>
<evidence type="ECO:0000256" key="6">
    <source>
        <dbReference type="ARBA" id="ARBA00023125"/>
    </source>
</evidence>
<accession>A0AAW4WV67</accession>
<keyword evidence="1" id="KW-0547">Nucleotide-binding</keyword>
<dbReference type="GO" id="GO:0004386">
    <property type="term" value="F:helicase activity"/>
    <property type="evidence" value="ECO:0007669"/>
    <property type="project" value="UniProtKB-KW"/>
</dbReference>
<evidence type="ECO:0000313" key="9">
    <source>
        <dbReference type="EMBL" id="MCC3145003.1"/>
    </source>
</evidence>
<dbReference type="InterPro" id="IPR038726">
    <property type="entry name" value="PDDEXK_AddAB-type"/>
</dbReference>
<evidence type="ECO:0000259" key="8">
    <source>
        <dbReference type="Pfam" id="PF12705"/>
    </source>
</evidence>
<comment type="caution">
    <text evidence="9">The sequence shown here is derived from an EMBL/GenBank/DDBJ whole genome shotgun (WGS) entry which is preliminary data.</text>
</comment>
<dbReference type="RefSeq" id="WP_229345404.1">
    <property type="nucleotide sequence ID" value="NZ_JAJFAT010000008.1"/>
</dbReference>
<evidence type="ECO:0000313" key="10">
    <source>
        <dbReference type="Proteomes" id="UP001199296"/>
    </source>
</evidence>
<evidence type="ECO:0000256" key="3">
    <source>
        <dbReference type="ARBA" id="ARBA00022801"/>
    </source>
</evidence>
<feature type="domain" description="PD-(D/E)XK endonuclease-like" evidence="8">
    <location>
        <begin position="11"/>
        <end position="238"/>
    </location>
</feature>
<dbReference type="GO" id="GO:0003677">
    <property type="term" value="F:DNA binding"/>
    <property type="evidence" value="ECO:0007669"/>
    <property type="project" value="UniProtKB-KW"/>
</dbReference>
<sequence length="267" mass="32476">MTARNLSDLYFSQSALAIFNKCRRKFRYRYLDGLYWPSEWGMKEEFKEDIERGRKFHLLAERYYNKSIADTVLKDNDQLQAWFMRLKKYCPFNENIIAAEQEIRFKEKELKFLAKYDLLAYNSNNKSISIYDWKTDQKSLYQKDIKNSIQSRFYLYLMFEAGYQYFADSYDLEGMPKLIYWNPRYPKEEISINYDQAKYQRDSDFFKALLEAILAEEEFALTEDLNLCRFCEYRPICRSKKPEGRELVEEDLDLDLDWEVVEEMEFL</sequence>
<proteinExistence type="predicted"/>
<keyword evidence="6" id="KW-0238">DNA-binding</keyword>
<organism evidence="9 10">
    <name type="scientific">Halanaerobium polyolivorans</name>
    <dbReference type="NCBI Taxonomy" id="2886943"/>
    <lineage>
        <taxon>Bacteria</taxon>
        <taxon>Bacillati</taxon>
        <taxon>Bacillota</taxon>
        <taxon>Clostridia</taxon>
        <taxon>Halanaerobiales</taxon>
        <taxon>Halanaerobiaceae</taxon>
        <taxon>Halanaerobium</taxon>
    </lineage>
</organism>
<keyword evidence="2" id="KW-0227">DNA damage</keyword>
<keyword evidence="5" id="KW-0067">ATP-binding</keyword>
<dbReference type="AlphaFoldDB" id="A0AAW4WV67"/>
<reference evidence="9 10" key="1">
    <citation type="submission" date="2021-10" db="EMBL/GenBank/DDBJ databases">
        <authorList>
            <person name="Grouzdev D.S."/>
            <person name="Pantiukh K.S."/>
            <person name="Krutkina M.S."/>
        </authorList>
    </citation>
    <scope>NUCLEOTIDE SEQUENCE [LARGE SCALE GENOMIC DNA]</scope>
    <source>
        <strain evidence="9 10">Z-7514</strain>
    </source>
</reference>
<dbReference type="Proteomes" id="UP001199296">
    <property type="component" value="Unassembled WGS sequence"/>
</dbReference>
<evidence type="ECO:0000256" key="7">
    <source>
        <dbReference type="ARBA" id="ARBA00023204"/>
    </source>
</evidence>
<dbReference type="Pfam" id="PF12705">
    <property type="entry name" value="PDDEXK_1"/>
    <property type="match status" value="1"/>
</dbReference>
<evidence type="ECO:0000256" key="4">
    <source>
        <dbReference type="ARBA" id="ARBA00022806"/>
    </source>
</evidence>
<dbReference type="GO" id="GO:0016787">
    <property type="term" value="F:hydrolase activity"/>
    <property type="evidence" value="ECO:0007669"/>
    <property type="project" value="UniProtKB-KW"/>
</dbReference>
<keyword evidence="4" id="KW-0347">Helicase</keyword>
<evidence type="ECO:0000256" key="5">
    <source>
        <dbReference type="ARBA" id="ARBA00022840"/>
    </source>
</evidence>